<gene>
    <name evidence="1" type="ORF">SAMN05216191_107127</name>
</gene>
<dbReference type="AlphaFoldDB" id="A0A1G9PBT6"/>
<proteinExistence type="predicted"/>
<organism evidence="1 2">
    <name type="scientific">Paenibacillus jilunlii</name>
    <dbReference type="NCBI Taxonomy" id="682956"/>
    <lineage>
        <taxon>Bacteria</taxon>
        <taxon>Bacillati</taxon>
        <taxon>Bacillota</taxon>
        <taxon>Bacilli</taxon>
        <taxon>Bacillales</taxon>
        <taxon>Paenibacillaceae</taxon>
        <taxon>Paenibacillus</taxon>
    </lineage>
</organism>
<dbReference type="EMBL" id="FNGM01000007">
    <property type="protein sequence ID" value="SDL96003.1"/>
    <property type="molecule type" value="Genomic_DNA"/>
</dbReference>
<protein>
    <submittedName>
        <fullName evidence="1">Uncharacterized protein</fullName>
    </submittedName>
</protein>
<sequence length="33" mass="3886">MNLRQLQLEERELICPQLPIPSKIKGTYTSHFT</sequence>
<feature type="non-terminal residue" evidence="1">
    <location>
        <position position="33"/>
    </location>
</feature>
<evidence type="ECO:0000313" key="1">
    <source>
        <dbReference type="EMBL" id="SDL96003.1"/>
    </source>
</evidence>
<reference evidence="1 2" key="1">
    <citation type="submission" date="2016-10" db="EMBL/GenBank/DDBJ databases">
        <authorList>
            <person name="de Groot N.N."/>
        </authorList>
    </citation>
    <scope>NUCLEOTIDE SEQUENCE [LARGE SCALE GENOMIC DNA]</scope>
    <source>
        <strain evidence="1 2">CGMCC 1.10239</strain>
    </source>
</reference>
<evidence type="ECO:0000313" key="2">
    <source>
        <dbReference type="Proteomes" id="UP000182783"/>
    </source>
</evidence>
<accession>A0A1G9PBT6</accession>
<dbReference type="Proteomes" id="UP000182783">
    <property type="component" value="Unassembled WGS sequence"/>
</dbReference>
<name>A0A1G9PBT6_9BACL</name>